<dbReference type="EMBL" id="JAUGQQ010000009">
    <property type="protein sequence ID" value="MDN3725090.1"/>
    <property type="molecule type" value="Genomic_DNA"/>
</dbReference>
<evidence type="ECO:0000313" key="2">
    <source>
        <dbReference type="Proteomes" id="UP001244787"/>
    </source>
</evidence>
<name>A0ABT8DPF6_9FLAO</name>
<dbReference type="Pfam" id="PF10029">
    <property type="entry name" value="DUF2271"/>
    <property type="match status" value="1"/>
</dbReference>
<evidence type="ECO:0000313" key="1">
    <source>
        <dbReference type="EMBL" id="MDN3725090.1"/>
    </source>
</evidence>
<reference evidence="1 2" key="1">
    <citation type="submission" date="2023-06" db="EMBL/GenBank/DDBJ databases">
        <authorList>
            <person name="Ye Y.-Q."/>
            <person name="Du Z.-J."/>
        </authorList>
    </citation>
    <scope>NUCLEOTIDE SEQUENCE [LARGE SCALE GENOMIC DNA]</scope>
    <source>
        <strain evidence="1 2">SDUM287046</strain>
    </source>
</reference>
<organism evidence="1 2">
    <name type="scientific">Aequorivita aurantiaca</name>
    <dbReference type="NCBI Taxonomy" id="3053356"/>
    <lineage>
        <taxon>Bacteria</taxon>
        <taxon>Pseudomonadati</taxon>
        <taxon>Bacteroidota</taxon>
        <taxon>Flavobacteriia</taxon>
        <taxon>Flavobacteriales</taxon>
        <taxon>Flavobacteriaceae</taxon>
        <taxon>Aequorivita</taxon>
    </lineage>
</organism>
<protein>
    <submittedName>
        <fullName evidence="1">DUF2271 domain-containing protein</fullName>
    </submittedName>
</protein>
<dbReference type="InterPro" id="IPR014469">
    <property type="entry name" value="DUF2271"/>
</dbReference>
<comment type="caution">
    <text evidence="1">The sequence shown here is derived from an EMBL/GenBank/DDBJ whole genome shotgun (WGS) entry which is preliminary data.</text>
</comment>
<dbReference type="RefSeq" id="WP_290255179.1">
    <property type="nucleotide sequence ID" value="NZ_JAUGQQ010000009.1"/>
</dbReference>
<gene>
    <name evidence="1" type="ORF">QRD02_11905</name>
</gene>
<sequence>MKNILKIIPALLIVSFLIVGFTTVEKKSVKCMIQMTNYTGEGAYIIVSLINPNGEYEETLQVLGKDPEWYSEISEWWKFYGKRRPNIDAISGETISGGERTVSVLQIPTDKIDKGYSLRFETSVEDVKYYKDDLQFPLTSENLKSKQEGKGFIRYVRMLTQ</sequence>
<accession>A0ABT8DPF6</accession>
<dbReference type="Proteomes" id="UP001244787">
    <property type="component" value="Unassembled WGS sequence"/>
</dbReference>
<keyword evidence="2" id="KW-1185">Reference proteome</keyword>
<proteinExistence type="predicted"/>